<feature type="region of interest" description="Disordered" evidence="1">
    <location>
        <begin position="348"/>
        <end position="367"/>
    </location>
</feature>
<accession>F9WLQ6</accession>
<name>F9WLQ6_TRYVY</name>
<evidence type="ECO:0000313" key="4">
    <source>
        <dbReference type="Proteomes" id="UP000009027"/>
    </source>
</evidence>
<gene>
    <name evidence="3" type="ORF">TvY486_0011380</name>
</gene>
<sequence>MQRTLLLVAALVSLRWRGAAASAGDGKAIVKEEAVKVCALAAALLDTADTAALVTREATTLTDTVRRGWHADTAARGRHLQVFSQAFTLTKGQMERHRAIAADAAGARAVAKVRDMHELPLRLQRLADTAAALQSHASAQGQELTALLKTLADYRDASSGNWGCIVEDDSGTRAAKTAIDTALAACLARKNRETIVAAETVTAALKAVEKTQDILKGIASTKKCTLTNSGEASSGSLPDRTATSFSTFYTITGGGSAASTLTWAATKTKTLEAIAAQHTQLLALKAEVEEACSEVEGIKHTARGALCSAETSTAAINALAAAAEAALQKVFGSEVAASKNATCHKAHAQATAQTGTKGGQPQQHGNAAAKLGEQHGTLPHDGQQATTKRLDAAVRHGRGAAVAATVAAAITQAMRRGDTR</sequence>
<feature type="chain" id="PRO_5003394874" description="Trypanosoma glutamic acid/alanine-rich protein domain-containing protein" evidence="2">
    <location>
        <begin position="22"/>
        <end position="420"/>
    </location>
</feature>
<reference evidence="3 4" key="1">
    <citation type="journal article" date="2012" name="Proc. Natl. Acad. Sci. U.S.A.">
        <title>Antigenic diversity is generated by distinct evolutionary mechanisms in African trypanosome species.</title>
        <authorList>
            <person name="Jackson A.P."/>
            <person name="Berry A."/>
            <person name="Aslett M."/>
            <person name="Allison H.C."/>
            <person name="Burton P."/>
            <person name="Vavrova-Anderson J."/>
            <person name="Brown R."/>
            <person name="Browne H."/>
            <person name="Corton N."/>
            <person name="Hauser H."/>
            <person name="Gamble J."/>
            <person name="Gilderthorp R."/>
            <person name="Marcello L."/>
            <person name="McQuillan J."/>
            <person name="Otto T.D."/>
            <person name="Quail M.A."/>
            <person name="Sanders M.J."/>
            <person name="van Tonder A."/>
            <person name="Ginger M.L."/>
            <person name="Field M.C."/>
            <person name="Barry J.D."/>
            <person name="Hertz-Fowler C."/>
            <person name="Berriman M."/>
        </authorList>
    </citation>
    <scope>NUCLEOTIDE SEQUENCE</scope>
    <source>
        <strain evidence="3 4">Y486</strain>
    </source>
</reference>
<evidence type="ECO:0000256" key="2">
    <source>
        <dbReference type="SAM" id="SignalP"/>
    </source>
</evidence>
<feature type="compositionally biased region" description="Polar residues" evidence="1">
    <location>
        <begin position="350"/>
        <end position="365"/>
    </location>
</feature>
<dbReference type="VEuPathDB" id="TriTrypDB:TvY486_0011380"/>
<proteinExistence type="predicted"/>
<organism evidence="3 4">
    <name type="scientific">Trypanosoma vivax (strain Y486)</name>
    <dbReference type="NCBI Taxonomy" id="1055687"/>
    <lineage>
        <taxon>Eukaryota</taxon>
        <taxon>Discoba</taxon>
        <taxon>Euglenozoa</taxon>
        <taxon>Kinetoplastea</taxon>
        <taxon>Metakinetoplastina</taxon>
        <taxon>Trypanosomatida</taxon>
        <taxon>Trypanosomatidae</taxon>
        <taxon>Trypanosoma</taxon>
        <taxon>Duttonella</taxon>
    </lineage>
</organism>
<keyword evidence="4" id="KW-1185">Reference proteome</keyword>
<evidence type="ECO:0000313" key="3">
    <source>
        <dbReference type="EMBL" id="CCD18449.1"/>
    </source>
</evidence>
<keyword evidence="2" id="KW-0732">Signal</keyword>
<evidence type="ECO:0000256" key="1">
    <source>
        <dbReference type="SAM" id="MobiDB-lite"/>
    </source>
</evidence>
<evidence type="ECO:0008006" key="5">
    <source>
        <dbReference type="Google" id="ProtNLM"/>
    </source>
</evidence>
<dbReference type="EMBL" id="CAEX01001194">
    <property type="protein sequence ID" value="CCD18449.1"/>
    <property type="molecule type" value="Genomic_DNA"/>
</dbReference>
<dbReference type="Proteomes" id="UP000009027">
    <property type="component" value="Unassembled WGS sequence"/>
</dbReference>
<dbReference type="AlphaFoldDB" id="F9WLQ6"/>
<protein>
    <recommendedName>
        <fullName evidence="5">Trypanosoma glutamic acid/alanine-rich protein domain-containing protein</fullName>
    </recommendedName>
</protein>
<feature type="signal peptide" evidence="2">
    <location>
        <begin position="1"/>
        <end position="21"/>
    </location>
</feature>